<dbReference type="InterPro" id="IPR058060">
    <property type="entry name" value="HYC_CC_PP"/>
</dbReference>
<dbReference type="STRING" id="280093.SAMN05443373_104247"/>
<protein>
    <submittedName>
        <fullName evidence="3">Uncharacterized protein</fullName>
    </submittedName>
</protein>
<feature type="signal peptide" evidence="1">
    <location>
        <begin position="1"/>
        <end position="23"/>
    </location>
</feature>
<evidence type="ECO:0000256" key="1">
    <source>
        <dbReference type="SAM" id="SignalP"/>
    </source>
</evidence>
<dbReference type="NCBIfam" id="NF047658">
    <property type="entry name" value="HYC_CC_PP"/>
    <property type="match status" value="1"/>
</dbReference>
<evidence type="ECO:0000313" key="3">
    <source>
        <dbReference type="EMBL" id="SHG83587.1"/>
    </source>
</evidence>
<dbReference type="Pfam" id="PF26622">
    <property type="entry name" value="DUF8199"/>
    <property type="match status" value="1"/>
</dbReference>
<dbReference type="Proteomes" id="UP000184384">
    <property type="component" value="Unassembled WGS sequence"/>
</dbReference>
<feature type="chain" id="PRO_5012997004" evidence="1">
    <location>
        <begin position="24"/>
        <end position="137"/>
    </location>
</feature>
<reference evidence="2 5" key="3">
    <citation type="submission" date="2018-03" db="EMBL/GenBank/DDBJ databases">
        <title>Genomic Encyclopedia of Archaeal and Bacterial Type Strains, Phase II (KMG-II): from individual species to whole genera.</title>
        <authorList>
            <person name="Goeker M."/>
        </authorList>
    </citation>
    <scope>NUCLEOTIDE SEQUENCE [LARGE SCALE GENOMIC DNA]</scope>
    <source>
        <strain evidence="2 5">DSM 17797</strain>
    </source>
</reference>
<dbReference type="EMBL" id="FQWO01000004">
    <property type="protein sequence ID" value="SHG83587.1"/>
    <property type="molecule type" value="Genomic_DNA"/>
</dbReference>
<dbReference type="AlphaFoldDB" id="A0A1M5N285"/>
<dbReference type="InterPro" id="IPR058512">
    <property type="entry name" value="DUF8199"/>
</dbReference>
<dbReference type="RefSeq" id="WP_072942629.1">
    <property type="nucleotide sequence ID" value="NZ_FQWO01000004.1"/>
</dbReference>
<proteinExistence type="predicted"/>
<gene>
    <name evidence="2" type="ORF">BC624_103247</name>
    <name evidence="3" type="ORF">SAMN05443373_104247</name>
</gene>
<name>A0A1M5N285_9FLAO</name>
<dbReference type="OrthoDB" id="795045at2"/>
<keyword evidence="5" id="KW-1185">Reference proteome</keyword>
<keyword evidence="1" id="KW-0732">Signal</keyword>
<dbReference type="Proteomes" id="UP000237771">
    <property type="component" value="Unassembled WGS sequence"/>
</dbReference>
<evidence type="ECO:0000313" key="4">
    <source>
        <dbReference type="Proteomes" id="UP000184384"/>
    </source>
</evidence>
<dbReference type="EMBL" id="PVUB01000003">
    <property type="protein sequence ID" value="PRZ25163.1"/>
    <property type="molecule type" value="Genomic_DNA"/>
</dbReference>
<organism evidence="3 4">
    <name type="scientific">Flavobacterium granuli</name>
    <dbReference type="NCBI Taxonomy" id="280093"/>
    <lineage>
        <taxon>Bacteria</taxon>
        <taxon>Pseudomonadati</taxon>
        <taxon>Bacteroidota</taxon>
        <taxon>Flavobacteriia</taxon>
        <taxon>Flavobacteriales</taxon>
        <taxon>Flavobacteriaceae</taxon>
        <taxon>Flavobacterium</taxon>
    </lineage>
</organism>
<sequence length="137" mass="15311">MKLKRHISLLLAIFLLVSNLGLAVNVHYCGGEIASIAPVYSKVSSTGQNSEEQCCTSFSETKQSCCKDKVVDFQKKSDHFVVKTFFFSLGTAVLVTEWAPLVFPLVANFKVCPVTPYFCDANAPPFFKLYNQYIFYA</sequence>
<reference evidence="3" key="2">
    <citation type="submission" date="2016-11" db="EMBL/GenBank/DDBJ databases">
        <authorList>
            <person name="Jaros S."/>
            <person name="Januszkiewicz K."/>
            <person name="Wedrychowicz H."/>
        </authorList>
    </citation>
    <scope>NUCLEOTIDE SEQUENCE [LARGE SCALE GENOMIC DNA]</scope>
    <source>
        <strain evidence="3">DSM 19729</strain>
    </source>
</reference>
<evidence type="ECO:0000313" key="2">
    <source>
        <dbReference type="EMBL" id="PRZ25163.1"/>
    </source>
</evidence>
<reference evidence="4" key="1">
    <citation type="submission" date="2016-11" db="EMBL/GenBank/DDBJ databases">
        <authorList>
            <person name="Varghese N."/>
            <person name="Submissions S."/>
        </authorList>
    </citation>
    <scope>NUCLEOTIDE SEQUENCE [LARGE SCALE GENOMIC DNA]</scope>
    <source>
        <strain evidence="4">DSM 19729</strain>
    </source>
</reference>
<accession>A0A1M5N285</accession>
<evidence type="ECO:0000313" key="5">
    <source>
        <dbReference type="Proteomes" id="UP000237771"/>
    </source>
</evidence>